<comment type="caution">
    <text evidence="2">The sequence shown here is derived from an EMBL/GenBank/DDBJ whole genome shotgun (WGS) entry which is preliminary data.</text>
</comment>
<feature type="domain" description="Calcineurin-like phosphoesterase" evidence="1">
    <location>
        <begin position="7"/>
        <end position="205"/>
    </location>
</feature>
<proteinExistence type="predicted"/>
<dbReference type="PANTHER" id="PTHR42850">
    <property type="entry name" value="METALLOPHOSPHOESTERASE"/>
    <property type="match status" value="1"/>
</dbReference>
<dbReference type="Gene3D" id="3.60.21.10">
    <property type="match status" value="1"/>
</dbReference>
<dbReference type="SUPFAM" id="SSF56300">
    <property type="entry name" value="Metallo-dependent phosphatases"/>
    <property type="match status" value="1"/>
</dbReference>
<dbReference type="PANTHER" id="PTHR42850:SF4">
    <property type="entry name" value="ZINC-DEPENDENT ENDOPOLYPHOSPHATASE"/>
    <property type="match status" value="1"/>
</dbReference>
<dbReference type="CDD" id="cd00144">
    <property type="entry name" value="MPP_PPP_family"/>
    <property type="match status" value="1"/>
</dbReference>
<dbReference type="InterPro" id="IPR029052">
    <property type="entry name" value="Metallo-depent_PP-like"/>
</dbReference>
<organism evidence="2 3">
    <name type="scientific">Arenibacterium halophilum</name>
    <dbReference type="NCBI Taxonomy" id="2583821"/>
    <lineage>
        <taxon>Bacteria</taxon>
        <taxon>Pseudomonadati</taxon>
        <taxon>Pseudomonadota</taxon>
        <taxon>Alphaproteobacteria</taxon>
        <taxon>Rhodobacterales</taxon>
        <taxon>Paracoccaceae</taxon>
        <taxon>Arenibacterium</taxon>
    </lineage>
</organism>
<dbReference type="Pfam" id="PF00149">
    <property type="entry name" value="Metallophos"/>
    <property type="match status" value="1"/>
</dbReference>
<sequence>MTPAPQYVIGDIHGQIDMLDQALAWIEADGGRDARVIFLGDLVDRGPNSRGVIDRVMRGIAQGCDWRVVLGNHDRMFARFLQDGEMHDPRIKSGIGWLHPRLGGVQTLASYGVVEAANRPLAEVLEQARAAVPQAHRDFISALPRHIEQDGLLFVHAGIRPGVPLAHQDPEDLIWIRDGFLEESRPHPWLVVHGHTAIDLPFHYGNRVNLDGGAGYGRTLYPVVFEGTSAWMLDEAGRLPLVP</sequence>
<dbReference type="Proteomes" id="UP001191082">
    <property type="component" value="Unassembled WGS sequence"/>
</dbReference>
<gene>
    <name evidence="2" type="ORF">FGK64_17580</name>
</gene>
<reference evidence="2 3" key="1">
    <citation type="submission" date="2019-05" db="EMBL/GenBank/DDBJ databases">
        <title>Marivita sp. nov. isolated from sea sediment.</title>
        <authorList>
            <person name="Kim W."/>
        </authorList>
    </citation>
    <scope>NUCLEOTIDE SEQUENCE [LARGE SCALE GENOMIC DNA]</scope>
    <source>
        <strain evidence="2 3">CAU 1492</strain>
    </source>
</reference>
<protein>
    <submittedName>
        <fullName evidence="2">Serine/threonine protein phosphatase</fullName>
    </submittedName>
</protein>
<accession>A0ABY2X583</accession>
<name>A0ABY2X583_9RHOB</name>
<dbReference type="RefSeq" id="WP_138865166.1">
    <property type="nucleotide sequence ID" value="NZ_VCPC01000004.1"/>
</dbReference>
<dbReference type="InterPro" id="IPR004843">
    <property type="entry name" value="Calcineurin-like_PHP"/>
</dbReference>
<evidence type="ECO:0000313" key="3">
    <source>
        <dbReference type="Proteomes" id="UP001191082"/>
    </source>
</evidence>
<dbReference type="EMBL" id="VCPC01000004">
    <property type="protein sequence ID" value="TMV10592.1"/>
    <property type="molecule type" value="Genomic_DNA"/>
</dbReference>
<evidence type="ECO:0000259" key="1">
    <source>
        <dbReference type="Pfam" id="PF00149"/>
    </source>
</evidence>
<dbReference type="InterPro" id="IPR050126">
    <property type="entry name" value="Ap4A_hydrolase"/>
</dbReference>
<evidence type="ECO:0000313" key="2">
    <source>
        <dbReference type="EMBL" id="TMV10592.1"/>
    </source>
</evidence>
<keyword evidence="3" id="KW-1185">Reference proteome</keyword>